<evidence type="ECO:0000313" key="2">
    <source>
        <dbReference type="Proteomes" id="UP000527352"/>
    </source>
</evidence>
<dbReference type="GO" id="GO:0004519">
    <property type="term" value="F:endonuclease activity"/>
    <property type="evidence" value="ECO:0007669"/>
    <property type="project" value="UniProtKB-KW"/>
</dbReference>
<dbReference type="RefSeq" id="WP_168825907.1">
    <property type="nucleotide sequence ID" value="NZ_JABAEB010000008.1"/>
</dbReference>
<keyword evidence="2" id="KW-1185">Reference proteome</keyword>
<organism evidence="1 2">
    <name type="scientific">Shewanella oncorhynchi</name>
    <dbReference type="NCBI Taxonomy" id="2726434"/>
    <lineage>
        <taxon>Bacteria</taxon>
        <taxon>Pseudomonadati</taxon>
        <taxon>Pseudomonadota</taxon>
        <taxon>Gammaproteobacteria</taxon>
        <taxon>Alteromonadales</taxon>
        <taxon>Shewanellaceae</taxon>
        <taxon>Shewanella</taxon>
    </lineage>
</organism>
<keyword evidence="1" id="KW-0540">Nuclease</keyword>
<accession>A0ABX1KPU7</accession>
<gene>
    <name evidence="1" type="ORF">HGO26_14070</name>
</gene>
<reference evidence="1 2" key="1">
    <citation type="submission" date="2020-04" db="EMBL/GenBank/DDBJ databases">
        <title>The first description of lens atrophy caused by putative novel Shewanella sp. that is a new emerging pathogen for cultured rainbow trout?</title>
        <authorList>
            <person name="Saticioglu I.B."/>
            <person name="Duman M."/>
            <person name="Altun S."/>
        </authorList>
    </citation>
    <scope>NUCLEOTIDE SEQUENCE [LARGE SCALE GENOMIC DNA]</scope>
    <source>
        <strain evidence="1 2">S-1</strain>
    </source>
</reference>
<keyword evidence="1" id="KW-0255">Endonuclease</keyword>
<protein>
    <submittedName>
        <fullName evidence="1">HNH endonuclease</fullName>
    </submittedName>
</protein>
<dbReference type="EMBL" id="JABAEB010000008">
    <property type="protein sequence ID" value="NLQ23998.1"/>
    <property type="molecule type" value="Genomic_DNA"/>
</dbReference>
<name>A0ABX1KPU7_9GAMM</name>
<evidence type="ECO:0000313" key="1">
    <source>
        <dbReference type="EMBL" id="NLQ23998.1"/>
    </source>
</evidence>
<sequence length="256" mass="29588">MNRKPPEDVKRTLREEVGFGCPVLDCGRPYLEWHHFDPPWRENNHHNPEGMIALCREHHIQADHGAFTKEQLHSLKQTGKDNWKQVSGKFNWMRNRLLAVVGGNFYYETPVIFKFREQPVIWFERDENNYLLLNLHILSTSNLPRAYIQNNEWFNVGGEEDIECPPSAKKVKISYPNGDMVSIEYFEINTIDDANKRYHDARPNGWPIEFPITAVEVTYIVANSGLEFNAKETKFGMGNIMKNCFVSNCGAGLAIS</sequence>
<keyword evidence="1" id="KW-0378">Hydrolase</keyword>
<proteinExistence type="predicted"/>
<comment type="caution">
    <text evidence="1">The sequence shown here is derived from an EMBL/GenBank/DDBJ whole genome shotgun (WGS) entry which is preliminary data.</text>
</comment>
<dbReference type="Proteomes" id="UP000527352">
    <property type="component" value="Unassembled WGS sequence"/>
</dbReference>